<sequence length="172" mass="20058">MPETQEYWFAAKTRKDQEFSLRNSLEKLGIECFLPTQVVVRQLKYRRKRVEVPVIKNLLFIHATKERAWLTVNESRLSLFFMKDLYTGSILVIPDKQMRDFMFVMDLNPDGVSFDNDGMHEGIQVRVVKGEFSGVEGELVKIANRTHVVVRIPQILSLCIRIPKSYLQIIVK</sequence>
<dbReference type="NCBIfam" id="NF033644">
    <property type="entry name" value="antiterm_UpxY"/>
    <property type="match status" value="1"/>
</dbReference>
<evidence type="ECO:0000256" key="1">
    <source>
        <dbReference type="ARBA" id="ARBA00023163"/>
    </source>
</evidence>
<feature type="domain" description="NusG-like N-terminal" evidence="2">
    <location>
        <begin position="7"/>
        <end position="101"/>
    </location>
</feature>
<gene>
    <name evidence="3" type="ORF">EZS27_030089</name>
</gene>
<comment type="caution">
    <text evidence="3">The sequence shown here is derived from an EMBL/GenBank/DDBJ whole genome shotgun (WGS) entry which is preliminary data.</text>
</comment>
<evidence type="ECO:0000313" key="3">
    <source>
        <dbReference type="EMBL" id="KAA6320096.1"/>
    </source>
</evidence>
<dbReference type="SUPFAM" id="SSF82679">
    <property type="entry name" value="N-utilization substance G protein NusG, N-terminal domain"/>
    <property type="match status" value="1"/>
</dbReference>
<dbReference type="InterPro" id="IPR036735">
    <property type="entry name" value="NGN_dom_sf"/>
</dbReference>
<reference evidence="3" key="1">
    <citation type="submission" date="2019-03" db="EMBL/GenBank/DDBJ databases">
        <title>Single cell metagenomics reveals metabolic interactions within the superorganism composed of flagellate Streblomastix strix and complex community of Bacteroidetes bacteria on its surface.</title>
        <authorList>
            <person name="Treitli S.C."/>
            <person name="Kolisko M."/>
            <person name="Husnik F."/>
            <person name="Keeling P."/>
            <person name="Hampl V."/>
        </authorList>
    </citation>
    <scope>NUCLEOTIDE SEQUENCE</scope>
    <source>
        <strain evidence="3">STM</strain>
    </source>
</reference>
<keyword evidence="1" id="KW-0804">Transcription</keyword>
<dbReference type="InterPro" id="IPR006645">
    <property type="entry name" value="NGN-like_dom"/>
</dbReference>
<protein>
    <submittedName>
        <fullName evidence="3">Transcription antitermination protein RfaH</fullName>
    </submittedName>
</protein>
<name>A0A5J4QDM6_9ZZZZ</name>
<dbReference type="EMBL" id="SNRY01003688">
    <property type="protein sequence ID" value="KAA6320096.1"/>
    <property type="molecule type" value="Genomic_DNA"/>
</dbReference>
<organism evidence="3">
    <name type="scientific">termite gut metagenome</name>
    <dbReference type="NCBI Taxonomy" id="433724"/>
    <lineage>
        <taxon>unclassified sequences</taxon>
        <taxon>metagenomes</taxon>
        <taxon>organismal metagenomes</taxon>
    </lineage>
</organism>
<dbReference type="AlphaFoldDB" id="A0A5J4QDM6"/>
<evidence type="ECO:0000259" key="2">
    <source>
        <dbReference type="Pfam" id="PF02357"/>
    </source>
</evidence>
<dbReference type="Pfam" id="PF02357">
    <property type="entry name" value="NusG"/>
    <property type="match status" value="1"/>
</dbReference>
<proteinExistence type="predicted"/>
<dbReference type="GO" id="GO:0006354">
    <property type="term" value="P:DNA-templated transcription elongation"/>
    <property type="evidence" value="ECO:0007669"/>
    <property type="project" value="InterPro"/>
</dbReference>
<accession>A0A5J4QDM6</accession>
<dbReference type="Gene3D" id="3.30.70.940">
    <property type="entry name" value="NusG, N-terminal domain"/>
    <property type="match status" value="1"/>
</dbReference>
<dbReference type="CDD" id="cd09895">
    <property type="entry name" value="NGN_SP_UpxY"/>
    <property type="match status" value="1"/>
</dbReference>